<sequence length="330" mass="36657">MFSSPLDLRKADAPRAQAQALKGPVESRPVFTLPERFATAVYSAVRPNHRGNAGVTSTRDRHLFMSKCLFGFGLPPPLHDSSDQRRTQTEEILLFRRRHGNPRRNRSQVPPRERCRPWVGGCWEGREGFQRGSDHESHCAAARLRHERGGEGALQATRHYDGGVGGLVRGNAFIAAPRLFTLKMHFNHSQDAVIQAHALVLSPSKNDIEEIRNSPRTIAPNLIWTKFTKVPGWSNILSITKSPVAQYQEEVVFTPTDLKSGDPSPHRGVASEPQGLVWPAWGIEGGLGDQRRTLARRGFGGCASAPHTSHLTPLTSTTLKWKQMGRPRET</sequence>
<dbReference type="EMBL" id="JAINUG010000129">
    <property type="protein sequence ID" value="KAJ8394091.1"/>
    <property type="molecule type" value="Genomic_DNA"/>
</dbReference>
<proteinExistence type="predicted"/>
<dbReference type="Proteomes" id="UP001221898">
    <property type="component" value="Unassembled WGS sequence"/>
</dbReference>
<gene>
    <name evidence="2" type="ORF">AAFF_G00048960</name>
</gene>
<organism evidence="2 3">
    <name type="scientific">Aldrovandia affinis</name>
    <dbReference type="NCBI Taxonomy" id="143900"/>
    <lineage>
        <taxon>Eukaryota</taxon>
        <taxon>Metazoa</taxon>
        <taxon>Chordata</taxon>
        <taxon>Craniata</taxon>
        <taxon>Vertebrata</taxon>
        <taxon>Euteleostomi</taxon>
        <taxon>Actinopterygii</taxon>
        <taxon>Neopterygii</taxon>
        <taxon>Teleostei</taxon>
        <taxon>Notacanthiformes</taxon>
        <taxon>Halosauridae</taxon>
        <taxon>Aldrovandia</taxon>
    </lineage>
</organism>
<evidence type="ECO:0000313" key="3">
    <source>
        <dbReference type="Proteomes" id="UP001221898"/>
    </source>
</evidence>
<evidence type="ECO:0000256" key="1">
    <source>
        <dbReference type="SAM" id="MobiDB-lite"/>
    </source>
</evidence>
<comment type="caution">
    <text evidence="2">The sequence shown here is derived from an EMBL/GenBank/DDBJ whole genome shotgun (WGS) entry which is preliminary data.</text>
</comment>
<protein>
    <submittedName>
        <fullName evidence="2">Uncharacterized protein</fullName>
    </submittedName>
</protein>
<keyword evidence="3" id="KW-1185">Reference proteome</keyword>
<accession>A0AAD7WEH1</accession>
<feature type="region of interest" description="Disordered" evidence="1">
    <location>
        <begin position="1"/>
        <end position="21"/>
    </location>
</feature>
<reference evidence="2" key="1">
    <citation type="journal article" date="2023" name="Science">
        <title>Genome structures resolve the early diversification of teleost fishes.</title>
        <authorList>
            <person name="Parey E."/>
            <person name="Louis A."/>
            <person name="Montfort J."/>
            <person name="Bouchez O."/>
            <person name="Roques C."/>
            <person name="Iampietro C."/>
            <person name="Lluch J."/>
            <person name="Castinel A."/>
            <person name="Donnadieu C."/>
            <person name="Desvignes T."/>
            <person name="Floi Bucao C."/>
            <person name="Jouanno E."/>
            <person name="Wen M."/>
            <person name="Mejri S."/>
            <person name="Dirks R."/>
            <person name="Jansen H."/>
            <person name="Henkel C."/>
            <person name="Chen W.J."/>
            <person name="Zahm M."/>
            <person name="Cabau C."/>
            <person name="Klopp C."/>
            <person name="Thompson A.W."/>
            <person name="Robinson-Rechavi M."/>
            <person name="Braasch I."/>
            <person name="Lecointre G."/>
            <person name="Bobe J."/>
            <person name="Postlethwait J.H."/>
            <person name="Berthelot C."/>
            <person name="Roest Crollius H."/>
            <person name="Guiguen Y."/>
        </authorList>
    </citation>
    <scope>NUCLEOTIDE SEQUENCE</scope>
    <source>
        <strain evidence="2">NC1722</strain>
    </source>
</reference>
<dbReference type="AlphaFoldDB" id="A0AAD7WEH1"/>
<evidence type="ECO:0000313" key="2">
    <source>
        <dbReference type="EMBL" id="KAJ8394091.1"/>
    </source>
</evidence>
<name>A0AAD7WEH1_9TELE</name>